<gene>
    <name evidence="2" type="ORF">CPA57_01280</name>
</gene>
<dbReference type="InterPro" id="IPR007210">
    <property type="entry name" value="ABC_Gly_betaine_transp_sub-bd"/>
</dbReference>
<comment type="caution">
    <text evidence="2">The sequence shown here is derived from an EMBL/GenBank/DDBJ whole genome shotgun (WGS) entry which is preliminary data.</text>
</comment>
<protein>
    <recommendedName>
        <fullName evidence="1">ABC-type glycine betaine transport system substrate-binding domain-containing protein</fullName>
    </recommendedName>
</protein>
<evidence type="ECO:0000259" key="1">
    <source>
        <dbReference type="Pfam" id="PF04069"/>
    </source>
</evidence>
<proteinExistence type="predicted"/>
<evidence type="ECO:0000313" key="3">
    <source>
        <dbReference type="Proteomes" id="UP001516390"/>
    </source>
</evidence>
<keyword evidence="3" id="KW-1185">Reference proteome</keyword>
<dbReference type="EMBL" id="NWUS01000001">
    <property type="protein sequence ID" value="MBA5724915.1"/>
    <property type="molecule type" value="Genomic_DNA"/>
</dbReference>
<dbReference type="Pfam" id="PF04069">
    <property type="entry name" value="OpuAC"/>
    <property type="match status" value="1"/>
</dbReference>
<evidence type="ECO:0000313" key="2">
    <source>
        <dbReference type="EMBL" id="MBA5724915.1"/>
    </source>
</evidence>
<dbReference type="Proteomes" id="UP001516390">
    <property type="component" value="Unassembled WGS sequence"/>
</dbReference>
<accession>A0ABR5ZKT0</accession>
<reference evidence="2 3" key="1">
    <citation type="submission" date="2017-09" db="EMBL/GenBank/DDBJ databases">
        <authorList>
            <person name="Jakob F."/>
        </authorList>
    </citation>
    <scope>NUCLEOTIDE SEQUENCE [LARGE SCALE GENOMIC DNA]</scope>
    <source>
        <strain evidence="2 3">TMW 2.1880</strain>
    </source>
</reference>
<organism evidence="2 3">
    <name type="scientific">Bombella favorum</name>
    <dbReference type="NCBI Taxonomy" id="2039164"/>
    <lineage>
        <taxon>Bacteria</taxon>
        <taxon>Pseudomonadati</taxon>
        <taxon>Pseudomonadota</taxon>
        <taxon>Alphaproteobacteria</taxon>
        <taxon>Acetobacterales</taxon>
        <taxon>Acetobacteraceae</taxon>
        <taxon>Bombella</taxon>
    </lineage>
</organism>
<name>A0ABR5ZKT0_9PROT</name>
<sequence length="246" mass="27010">MRGCLMSYLTIGHLYTALHAACASGVARVIEANGEEVAYADLSRDERLPSLDDGEVDILVSAWFPQDEVIRSHGHEVIGSLYHPELQFSALRTTGKGAGWSAGDFTSLLTTANALPFVEKMFDQRPDLKELPLDVVATEEVFSRLKQAEDAGNCPLIAVWQPHAIFHSDMLETLPDGDLLAGEVQTARLVLRKGLRDEVDEDLLDELSIMMLSNKVMSALDYAVSIDGMSPGEAAESWQRGRLIPR</sequence>
<dbReference type="SUPFAM" id="SSF53850">
    <property type="entry name" value="Periplasmic binding protein-like II"/>
    <property type="match status" value="1"/>
</dbReference>
<feature type="domain" description="ABC-type glycine betaine transport system substrate-binding" evidence="1">
    <location>
        <begin position="141"/>
        <end position="238"/>
    </location>
</feature>